<sequence>MSSSPATTTPPPRHPPARRSRSRRPPREPRNPWKRPPTSLPFSRSRRSRRPSATSPRRSIGTQGMTTPPLPPALNVYSAAPAFPPAQGVPAPAPASPPPPPWSSWQPAPPPPASPCPHPAGAVPAVAHAAPGVGETEPPPVYSSAPAPPPVYTTTGTLRGPPFRSRHTRALRSLPLAARSTPARAPPAQPPHATPSSTATYDGVEDPLNWLNQCEQFFQGQRTLASYHLRGAARTWYYSLEQDEGGMPPWDCFRELFLLRFGPPIRGAGGTRAFGLHHHGSDFADRFVPSHAMRPG</sequence>
<name>A0AAD8R974_LOLMU</name>
<organism evidence="2 3">
    <name type="scientific">Lolium multiflorum</name>
    <name type="common">Italian ryegrass</name>
    <name type="synonym">Lolium perenne subsp. multiflorum</name>
    <dbReference type="NCBI Taxonomy" id="4521"/>
    <lineage>
        <taxon>Eukaryota</taxon>
        <taxon>Viridiplantae</taxon>
        <taxon>Streptophyta</taxon>
        <taxon>Embryophyta</taxon>
        <taxon>Tracheophyta</taxon>
        <taxon>Spermatophyta</taxon>
        <taxon>Magnoliopsida</taxon>
        <taxon>Liliopsida</taxon>
        <taxon>Poales</taxon>
        <taxon>Poaceae</taxon>
        <taxon>BOP clade</taxon>
        <taxon>Pooideae</taxon>
        <taxon>Poodae</taxon>
        <taxon>Poeae</taxon>
        <taxon>Poeae Chloroplast Group 2 (Poeae type)</taxon>
        <taxon>Loliodinae</taxon>
        <taxon>Loliinae</taxon>
        <taxon>Lolium</taxon>
    </lineage>
</organism>
<evidence type="ECO:0008006" key="4">
    <source>
        <dbReference type="Google" id="ProtNLM"/>
    </source>
</evidence>
<feature type="compositionally biased region" description="Basic residues" evidence="1">
    <location>
        <begin position="15"/>
        <end position="24"/>
    </location>
</feature>
<dbReference type="EMBL" id="JAUUTY010000006">
    <property type="protein sequence ID" value="KAK1615103.1"/>
    <property type="molecule type" value="Genomic_DNA"/>
</dbReference>
<feature type="compositionally biased region" description="Pro residues" evidence="1">
    <location>
        <begin position="137"/>
        <end position="151"/>
    </location>
</feature>
<accession>A0AAD8R974</accession>
<proteinExistence type="predicted"/>
<reference evidence="2" key="1">
    <citation type="submission" date="2023-07" db="EMBL/GenBank/DDBJ databases">
        <title>A chromosome-level genome assembly of Lolium multiflorum.</title>
        <authorList>
            <person name="Chen Y."/>
            <person name="Copetti D."/>
            <person name="Kolliker R."/>
            <person name="Studer B."/>
        </authorList>
    </citation>
    <scope>NUCLEOTIDE SEQUENCE</scope>
    <source>
        <strain evidence="2">02402/16</strain>
        <tissue evidence="2">Leaf</tissue>
    </source>
</reference>
<protein>
    <recommendedName>
        <fullName evidence="4">Retrotransposon gag domain-containing protein</fullName>
    </recommendedName>
</protein>
<dbReference type="PRINTS" id="PR01217">
    <property type="entry name" value="PRICHEXTENSN"/>
</dbReference>
<evidence type="ECO:0000313" key="3">
    <source>
        <dbReference type="Proteomes" id="UP001231189"/>
    </source>
</evidence>
<feature type="compositionally biased region" description="Low complexity" evidence="1">
    <location>
        <begin position="119"/>
        <end position="134"/>
    </location>
</feature>
<feature type="compositionally biased region" description="Low complexity" evidence="1">
    <location>
        <begin position="79"/>
        <end position="90"/>
    </location>
</feature>
<gene>
    <name evidence="2" type="ORF">QYE76_020620</name>
</gene>
<feature type="region of interest" description="Disordered" evidence="1">
    <location>
        <begin position="1"/>
        <end position="164"/>
    </location>
</feature>
<evidence type="ECO:0000256" key="1">
    <source>
        <dbReference type="SAM" id="MobiDB-lite"/>
    </source>
</evidence>
<evidence type="ECO:0000313" key="2">
    <source>
        <dbReference type="EMBL" id="KAK1615103.1"/>
    </source>
</evidence>
<dbReference type="AlphaFoldDB" id="A0AAD8R974"/>
<feature type="compositionally biased region" description="Pro residues" evidence="1">
    <location>
        <begin position="184"/>
        <end position="193"/>
    </location>
</feature>
<feature type="compositionally biased region" description="Pro residues" evidence="1">
    <location>
        <begin position="91"/>
        <end position="118"/>
    </location>
</feature>
<comment type="caution">
    <text evidence="2">The sequence shown here is derived from an EMBL/GenBank/DDBJ whole genome shotgun (WGS) entry which is preliminary data.</text>
</comment>
<keyword evidence="3" id="KW-1185">Reference proteome</keyword>
<dbReference type="Proteomes" id="UP001231189">
    <property type="component" value="Unassembled WGS sequence"/>
</dbReference>
<feature type="region of interest" description="Disordered" evidence="1">
    <location>
        <begin position="178"/>
        <end position="201"/>
    </location>
</feature>